<comment type="caution">
    <text evidence="8">The sequence shown here is derived from an EMBL/GenBank/DDBJ whole genome shotgun (WGS) entry which is preliminary data.</text>
</comment>
<feature type="transmembrane region" description="Helical" evidence="7">
    <location>
        <begin position="77"/>
        <end position="97"/>
    </location>
</feature>
<proteinExistence type="inferred from homology"/>
<feature type="transmembrane region" description="Helical" evidence="7">
    <location>
        <begin position="176"/>
        <end position="194"/>
    </location>
</feature>
<keyword evidence="3 7" id="KW-1003">Cell membrane</keyword>
<dbReference type="OrthoDB" id="214582at2157"/>
<dbReference type="InterPro" id="IPR002781">
    <property type="entry name" value="TM_pro_TauE-like"/>
</dbReference>
<dbReference type="Pfam" id="PF01925">
    <property type="entry name" value="TauE"/>
    <property type="match status" value="1"/>
</dbReference>
<keyword evidence="5 7" id="KW-1133">Transmembrane helix</keyword>
<evidence type="ECO:0000256" key="4">
    <source>
        <dbReference type="ARBA" id="ARBA00022692"/>
    </source>
</evidence>
<evidence type="ECO:0000313" key="8">
    <source>
        <dbReference type="EMBL" id="ELZ96770.1"/>
    </source>
</evidence>
<name>M0IJ29_9EURY</name>
<dbReference type="PATRIC" id="fig|662479.7.peg.683"/>
<dbReference type="Proteomes" id="UP000011550">
    <property type="component" value="Unassembled WGS sequence"/>
</dbReference>
<dbReference type="PANTHER" id="PTHR30269">
    <property type="entry name" value="TRANSMEMBRANE PROTEIN YFCA"/>
    <property type="match status" value="1"/>
</dbReference>
<feature type="transmembrane region" description="Helical" evidence="7">
    <location>
        <begin position="103"/>
        <end position="124"/>
    </location>
</feature>
<comment type="subcellular location">
    <subcellularLocation>
        <location evidence="1 7">Cell membrane</location>
        <topology evidence="1 7">Multi-pass membrane protein</topology>
    </subcellularLocation>
</comment>
<protein>
    <recommendedName>
        <fullName evidence="7">Probable membrane transporter protein</fullName>
    </recommendedName>
</protein>
<dbReference type="RefSeq" id="WP_008318223.1">
    <property type="nucleotide sequence ID" value="NZ_AOLN01000006.1"/>
</dbReference>
<dbReference type="AlphaFoldDB" id="M0IJ29"/>
<dbReference type="EMBL" id="AOLN01000006">
    <property type="protein sequence ID" value="ELZ96770.1"/>
    <property type="molecule type" value="Genomic_DNA"/>
</dbReference>
<evidence type="ECO:0000256" key="1">
    <source>
        <dbReference type="ARBA" id="ARBA00004651"/>
    </source>
</evidence>
<dbReference type="PANTHER" id="PTHR30269:SF37">
    <property type="entry name" value="MEMBRANE TRANSPORTER PROTEIN"/>
    <property type="match status" value="1"/>
</dbReference>
<evidence type="ECO:0000256" key="5">
    <source>
        <dbReference type="ARBA" id="ARBA00022989"/>
    </source>
</evidence>
<keyword evidence="9" id="KW-1185">Reference proteome</keyword>
<evidence type="ECO:0000256" key="6">
    <source>
        <dbReference type="ARBA" id="ARBA00023136"/>
    </source>
</evidence>
<organism evidence="8 9">
    <name type="scientific">Haloferax mucosum ATCC BAA-1512</name>
    <dbReference type="NCBI Taxonomy" id="662479"/>
    <lineage>
        <taxon>Archaea</taxon>
        <taxon>Methanobacteriati</taxon>
        <taxon>Methanobacteriota</taxon>
        <taxon>Stenosarchaea group</taxon>
        <taxon>Halobacteria</taxon>
        <taxon>Halobacteriales</taxon>
        <taxon>Haloferacaceae</taxon>
        <taxon>Haloferax</taxon>
    </lineage>
</organism>
<keyword evidence="6 7" id="KW-0472">Membrane</keyword>
<feature type="transmembrane region" description="Helical" evidence="7">
    <location>
        <begin position="206"/>
        <end position="223"/>
    </location>
</feature>
<accession>M0IJ29</accession>
<dbReference type="InterPro" id="IPR052017">
    <property type="entry name" value="TSUP"/>
</dbReference>
<keyword evidence="4 7" id="KW-0812">Transmembrane</keyword>
<dbReference type="STRING" id="662479.C440_03313"/>
<sequence>MEVTLATGAVLFGVVAFGGFVTGVNGFGFAVVGTALLAATVGPQTAVVVMILPILAGNAALVRELDRESLSACVRRFWPYVGAALVGTLVGMQLLSVVPTEPLTLALGGFVLGYVMFSQSLVAVPGEARLRAWCFTDGTAMKAGLGLVSGLVFGASNVGMQVIAYLRSLGLDRSTFVGVTAMIFLGISVVRVVVAATLGLFESNEVLLLSAVAAIPGLVGVSVGRRVRPRIPSRYQKAGTMGLLTLIGLRLVSRGAGF</sequence>
<gene>
    <name evidence="8" type="ORF">C440_03313</name>
</gene>
<evidence type="ECO:0000313" key="9">
    <source>
        <dbReference type="Proteomes" id="UP000011550"/>
    </source>
</evidence>
<evidence type="ECO:0000256" key="3">
    <source>
        <dbReference type="ARBA" id="ARBA00022475"/>
    </source>
</evidence>
<feature type="transmembrane region" description="Helical" evidence="7">
    <location>
        <begin position="28"/>
        <end position="56"/>
    </location>
</feature>
<comment type="similarity">
    <text evidence="7">Belongs to the 4-toluene sulfonate uptake permease (TSUP) (TC 2.A.102) family.</text>
</comment>
<feature type="transmembrane region" description="Helical" evidence="7">
    <location>
        <begin position="145"/>
        <end position="164"/>
    </location>
</feature>
<evidence type="ECO:0000256" key="2">
    <source>
        <dbReference type="ARBA" id="ARBA00022448"/>
    </source>
</evidence>
<reference evidence="8 9" key="1">
    <citation type="journal article" date="2014" name="PLoS Genet.">
        <title>Phylogenetically driven sequencing of extremely halophilic archaea reveals strategies for static and dynamic osmo-response.</title>
        <authorList>
            <person name="Becker E.A."/>
            <person name="Seitzer P.M."/>
            <person name="Tritt A."/>
            <person name="Larsen D."/>
            <person name="Krusor M."/>
            <person name="Yao A.I."/>
            <person name="Wu D."/>
            <person name="Madern D."/>
            <person name="Eisen J.A."/>
            <person name="Darling A.E."/>
            <person name="Facciotti M.T."/>
        </authorList>
    </citation>
    <scope>NUCLEOTIDE SEQUENCE [LARGE SCALE GENOMIC DNA]</scope>
    <source>
        <strain evidence="8 9">ATCC BAA-1512</strain>
    </source>
</reference>
<evidence type="ECO:0000256" key="7">
    <source>
        <dbReference type="RuleBase" id="RU363041"/>
    </source>
</evidence>
<dbReference type="GO" id="GO:0005886">
    <property type="term" value="C:plasma membrane"/>
    <property type="evidence" value="ECO:0007669"/>
    <property type="project" value="UniProtKB-SubCell"/>
</dbReference>
<keyword evidence="2" id="KW-0813">Transport</keyword>